<dbReference type="SUPFAM" id="SSF52047">
    <property type="entry name" value="RNI-like"/>
    <property type="match status" value="3"/>
</dbReference>
<feature type="region of interest" description="Disordered" evidence="1">
    <location>
        <begin position="43"/>
        <end position="62"/>
    </location>
</feature>
<dbReference type="AlphaFoldDB" id="A0ABD3CWX0"/>
<organism evidence="3 4">
    <name type="scientific">Castilleja foliolosa</name>
    <dbReference type="NCBI Taxonomy" id="1961234"/>
    <lineage>
        <taxon>Eukaryota</taxon>
        <taxon>Viridiplantae</taxon>
        <taxon>Streptophyta</taxon>
        <taxon>Embryophyta</taxon>
        <taxon>Tracheophyta</taxon>
        <taxon>Spermatophyta</taxon>
        <taxon>Magnoliopsida</taxon>
        <taxon>eudicotyledons</taxon>
        <taxon>Gunneridae</taxon>
        <taxon>Pentapetalae</taxon>
        <taxon>asterids</taxon>
        <taxon>lamiids</taxon>
        <taxon>Lamiales</taxon>
        <taxon>Orobanchaceae</taxon>
        <taxon>Pedicularideae</taxon>
        <taxon>Castillejinae</taxon>
        <taxon>Castilleja</taxon>
    </lineage>
</organism>
<reference evidence="4" key="1">
    <citation type="journal article" date="2024" name="IScience">
        <title>Strigolactones Initiate the Formation of Haustorium-like Structures in Castilleja.</title>
        <authorList>
            <person name="Buerger M."/>
            <person name="Peterson D."/>
            <person name="Chory J."/>
        </authorList>
    </citation>
    <scope>NUCLEOTIDE SEQUENCE [LARGE SCALE GENOMIC DNA]</scope>
</reference>
<dbReference type="InterPro" id="IPR055312">
    <property type="entry name" value="FBL15-like"/>
</dbReference>
<dbReference type="PANTHER" id="PTHR34709:SF57">
    <property type="entry name" value="F-BOX DOMAIN-CONTAINING PROTEIN"/>
    <property type="match status" value="1"/>
</dbReference>
<dbReference type="SUPFAM" id="SSF81383">
    <property type="entry name" value="F-box domain"/>
    <property type="match status" value="1"/>
</dbReference>
<dbReference type="InterPro" id="IPR036047">
    <property type="entry name" value="F-box-like_dom_sf"/>
</dbReference>
<name>A0ABD3CWX0_9LAMI</name>
<dbReference type="InterPro" id="IPR001810">
    <property type="entry name" value="F-box_dom"/>
</dbReference>
<dbReference type="PANTHER" id="PTHR34709">
    <property type="entry name" value="OS10G0396666 PROTEIN"/>
    <property type="match status" value="1"/>
</dbReference>
<dbReference type="InterPro" id="IPR032675">
    <property type="entry name" value="LRR_dom_sf"/>
</dbReference>
<dbReference type="CDD" id="cd22109">
    <property type="entry name" value="F-box_FBXO41"/>
    <property type="match status" value="1"/>
</dbReference>
<dbReference type="FunFam" id="3.80.10.10:FF:000648">
    <property type="entry name" value="F-box/LRR-repeat protein 15"/>
    <property type="match status" value="1"/>
</dbReference>
<proteinExistence type="predicted"/>
<sequence length="895" mass="97901">MIIDFDCETGEDFMMRVNDVEAGCETNVGSESQGVKADVNLNLGLGGDPSSSSSGTCNRDTQNKRPKIQFLTLDWGTDLANEVQCTAPVHAKIVDDSVPDTSVAGIDDRNNKDDIKTDDSSEVTMDLTYDLLHMVLSFLDHTDLCSAASVCRQWRDASSHEDFWRYLNFENRPITERQFASMCRRYPNATAVNVYGTPFMHTLGMKAVSSLRNLEVLTVGKGQLGENFFEVLTHCHMLKSLTVNNATLGSQEIPIEHDKLHNLQIVKCHIFRVSIRCPQLETLSMKRSSMTHAILNCPLLRELDLASCHKLSDAAIRSAAASCPLLESLDISNCSCVSNETLREIAQSCGNIHVLDASYCPNITLESVVMPMLTILKLHSCKGITSASMTAIRQSYMLEVLELDNCLNLASVSLDLPSLQKIQLVHCRKFIDLNLRSSVLSSITVSNCPSLQTIGIASDALKKLVLQKQESLTALALECRCLEEVDLTECESLTNSICKVFSDGGGCPVLRSLVLNSCESLTEVSFISTSLVSISFGGCRAMTSVDLNCPHLKHISLNGCNHIERANFSPVGLVSLNLGICPKLNVLHLEAPDMVSLELKGCGVLSEALINCPLLTSLDTSFCSQLKDDCLSATTLSCPLVESLVLMSCHSVGPDGLSSLCSLRNLTNLDLSYTFLVDLQPVFDSCLNLKVLKLQACKYLSDMSLEPLYKGNALPALCELDLSYGTLSQSAIEELLACCGDLTHISLNGCANMHDLDLGFQIERLSSLENEAGQANRLLQNLNCVGCLNIKKIVIPYAARCFHLTSLNLSLSSNLREVDVSCCNLFIFNLSNCYALEILKLDCPRLTTLFLQSCNIDEGAVEAAIRDCNMLETLDLRFCPKDISIELGNVTHSLP</sequence>
<dbReference type="Pfam" id="PF12937">
    <property type="entry name" value="F-box-like"/>
    <property type="match status" value="1"/>
</dbReference>
<feature type="domain" description="F-box" evidence="2">
    <location>
        <begin position="121"/>
        <end position="167"/>
    </location>
</feature>
<dbReference type="SMART" id="SM00367">
    <property type="entry name" value="LRR_CC"/>
    <property type="match status" value="11"/>
</dbReference>
<accession>A0ABD3CWX0</accession>
<gene>
    <name evidence="3" type="primary">FBL15_3</name>
    <name evidence="3" type="ORF">CASFOL_022321</name>
</gene>
<evidence type="ECO:0000313" key="3">
    <source>
        <dbReference type="EMBL" id="KAL3633559.1"/>
    </source>
</evidence>
<keyword evidence="4" id="KW-1185">Reference proteome</keyword>
<dbReference type="InterPro" id="IPR006553">
    <property type="entry name" value="Leu-rich_rpt_Cys-con_subtyp"/>
</dbReference>
<dbReference type="Gene3D" id="3.80.10.10">
    <property type="entry name" value="Ribonuclease Inhibitor"/>
    <property type="match status" value="5"/>
</dbReference>
<evidence type="ECO:0000256" key="1">
    <source>
        <dbReference type="SAM" id="MobiDB-lite"/>
    </source>
</evidence>
<dbReference type="SMART" id="SM00256">
    <property type="entry name" value="FBOX"/>
    <property type="match status" value="1"/>
</dbReference>
<evidence type="ECO:0000313" key="4">
    <source>
        <dbReference type="Proteomes" id="UP001632038"/>
    </source>
</evidence>
<comment type="caution">
    <text evidence="3">The sequence shown here is derived from an EMBL/GenBank/DDBJ whole genome shotgun (WGS) entry which is preliminary data.</text>
</comment>
<dbReference type="EMBL" id="JAVIJP010000029">
    <property type="protein sequence ID" value="KAL3633559.1"/>
    <property type="molecule type" value="Genomic_DNA"/>
</dbReference>
<evidence type="ECO:0000259" key="2">
    <source>
        <dbReference type="PROSITE" id="PS50181"/>
    </source>
</evidence>
<dbReference type="PROSITE" id="PS50181">
    <property type="entry name" value="FBOX"/>
    <property type="match status" value="1"/>
</dbReference>
<protein>
    <submittedName>
        <fullName evidence="3">F-box/LRR-repeat protein 15</fullName>
    </submittedName>
</protein>
<dbReference type="Proteomes" id="UP001632038">
    <property type="component" value="Unassembled WGS sequence"/>
</dbReference>
<dbReference type="FunFam" id="3.80.10.10:FF:000357">
    <property type="entry name" value="F-box/LRR-repeat protein 15"/>
    <property type="match status" value="1"/>
</dbReference>